<dbReference type="SUPFAM" id="SSF81296">
    <property type="entry name" value="E set domains"/>
    <property type="match status" value="1"/>
</dbReference>
<dbReference type="InterPro" id="IPR006047">
    <property type="entry name" value="GH13_cat_dom"/>
</dbReference>
<keyword evidence="1 5" id="KW-0378">Hydrolase</keyword>
<protein>
    <submittedName>
        <fullName evidence="5">Glycoside hydrolase family 13 protein</fullName>
    </submittedName>
</protein>
<name>A0ABR7UXH1_9FLAO</name>
<dbReference type="InterPro" id="IPR014756">
    <property type="entry name" value="Ig_E-set"/>
</dbReference>
<dbReference type="Gene3D" id="3.20.20.80">
    <property type="entry name" value="Glycosidases"/>
    <property type="match status" value="1"/>
</dbReference>
<keyword evidence="6" id="KW-1185">Reference proteome</keyword>
<dbReference type="EMBL" id="JABTCF010000002">
    <property type="protein sequence ID" value="MBD0777128.1"/>
    <property type="molecule type" value="Genomic_DNA"/>
</dbReference>
<dbReference type="InterPro" id="IPR017853">
    <property type="entry name" value="GH"/>
</dbReference>
<gene>
    <name evidence="5" type="ORF">HPE56_04910</name>
</gene>
<feature type="domain" description="Glycosyl hydrolase family 13 catalytic" evidence="4">
    <location>
        <begin position="131"/>
        <end position="528"/>
    </location>
</feature>
<dbReference type="InterPro" id="IPR013783">
    <property type="entry name" value="Ig-like_fold"/>
</dbReference>
<evidence type="ECO:0000256" key="2">
    <source>
        <dbReference type="ARBA" id="ARBA00023295"/>
    </source>
</evidence>
<accession>A0ABR7UXH1</accession>
<feature type="signal peptide" evidence="3">
    <location>
        <begin position="1"/>
        <end position="20"/>
    </location>
</feature>
<dbReference type="GO" id="GO:0016787">
    <property type="term" value="F:hydrolase activity"/>
    <property type="evidence" value="ECO:0007669"/>
    <property type="project" value="UniProtKB-KW"/>
</dbReference>
<dbReference type="PANTHER" id="PTHR10357">
    <property type="entry name" value="ALPHA-AMYLASE FAMILY MEMBER"/>
    <property type="match status" value="1"/>
</dbReference>
<comment type="caution">
    <text evidence="5">The sequence shown here is derived from an EMBL/GenBank/DDBJ whole genome shotgun (WGS) entry which is preliminary data.</text>
</comment>
<dbReference type="PANTHER" id="PTHR10357:SF210">
    <property type="entry name" value="MALTODEXTRIN GLUCOSIDASE"/>
    <property type="match status" value="1"/>
</dbReference>
<dbReference type="SUPFAM" id="SSF51445">
    <property type="entry name" value="(Trans)glycosidases"/>
    <property type="match status" value="1"/>
</dbReference>
<dbReference type="Pfam" id="PF09087">
    <property type="entry name" value="Cyc-maltodext_N"/>
    <property type="match status" value="1"/>
</dbReference>
<dbReference type="SUPFAM" id="SSF51011">
    <property type="entry name" value="Glycosyl hydrolase domain"/>
    <property type="match status" value="1"/>
</dbReference>
<evidence type="ECO:0000313" key="5">
    <source>
        <dbReference type="EMBL" id="MBD0777128.1"/>
    </source>
</evidence>
<keyword evidence="2" id="KW-0326">Glycosidase</keyword>
<dbReference type="RefSeq" id="WP_188242661.1">
    <property type="nucleotide sequence ID" value="NZ_JABTCF010000002.1"/>
</dbReference>
<dbReference type="Gene3D" id="2.60.40.10">
    <property type="entry name" value="Immunoglobulins"/>
    <property type="match status" value="1"/>
</dbReference>
<dbReference type="CDD" id="cd11340">
    <property type="entry name" value="AmyAc_bac_CMD_like_3"/>
    <property type="match status" value="1"/>
</dbReference>
<sequence>MKRILFFISIGLLQCSIGLAQQPIDRVEPPNWWIGMQYNEIELLVYGQEIASYSVSLDEYKGVTLKQIKQVPNKNYLFLDLKIDGNARPGNLTIRFTKNEAEPVIHSYPLLKRDPESKNVAGFNSSDAIYLITPDRFVNGDPSNDNVDGLKEKANRSFKGGRHGGDVQGIVENLDYIKNLGFTAIWINPILENDMETYSYHGYSTTDFYKVDPRYGSNESFKSLCKTASDKGMKVIMDMIANHCGLDHWWMQDLPSEDWINQWPEYTETNHKKTVILDPYASKMDYKQFFDGWFVPSMPDLNQRNESMAKYLIQNTLWWIEYSGISGIRMDTYPYPDMYFMSDWTKAVMDEYPNFNIVGEEWVTRPTIVSYWQKGKKNHNGYTSYLKSLMDFPLQNALVTSLNKEKTWASSWTDLYETLGQDYLYPEPNNLVVFPDNHDMSRIFTQLNEDFDKYKLALTYIATVRGIPQIYYGTEILMKNPGTEDHGIIRSDFPGGWNKDKVNAFTGKGLSPKEKEAQQFVQKLMTWRKNSPVIHHGKLMHFAPKNQDEIYVLFRYDDNQKVMIILNKNNKDMELDLKPYQEILGDQLTGKDILYGTEFNGAKKIRIKAMSSMIIEVE</sequence>
<dbReference type="Pfam" id="PF00128">
    <property type="entry name" value="Alpha-amylase"/>
    <property type="match status" value="1"/>
</dbReference>
<evidence type="ECO:0000256" key="1">
    <source>
        <dbReference type="ARBA" id="ARBA00022801"/>
    </source>
</evidence>
<reference evidence="5" key="1">
    <citation type="submission" date="2020-05" db="EMBL/GenBank/DDBJ databases">
        <title>The draft genome sequence of Maribacter sp. ANRC-HE7.</title>
        <authorList>
            <person name="Mu L."/>
        </authorList>
    </citation>
    <scope>NUCLEOTIDE SEQUENCE</scope>
    <source>
        <strain evidence="5">ANRC-HE7</strain>
    </source>
</reference>
<dbReference type="SMART" id="SM00642">
    <property type="entry name" value="Aamy"/>
    <property type="match status" value="1"/>
</dbReference>
<organism evidence="5 6">
    <name type="scientific">Maribacter aquimaris</name>
    <dbReference type="NCBI Taxonomy" id="2737171"/>
    <lineage>
        <taxon>Bacteria</taxon>
        <taxon>Pseudomonadati</taxon>
        <taxon>Bacteroidota</taxon>
        <taxon>Flavobacteriia</taxon>
        <taxon>Flavobacteriales</taxon>
        <taxon>Flavobacteriaceae</taxon>
        <taxon>Maribacter</taxon>
    </lineage>
</organism>
<dbReference type="Proteomes" id="UP001166021">
    <property type="component" value="Unassembled WGS sequence"/>
</dbReference>
<evidence type="ECO:0000259" key="4">
    <source>
        <dbReference type="SMART" id="SM00642"/>
    </source>
</evidence>
<dbReference type="Gene3D" id="2.60.40.1180">
    <property type="entry name" value="Golgi alpha-mannosidase II"/>
    <property type="match status" value="1"/>
</dbReference>
<dbReference type="Pfam" id="PF10438">
    <property type="entry name" value="Cyc-maltodext_C"/>
    <property type="match status" value="1"/>
</dbReference>
<dbReference type="InterPro" id="IPR015171">
    <property type="entry name" value="Cyc-maltodext_N"/>
</dbReference>
<evidence type="ECO:0000256" key="3">
    <source>
        <dbReference type="SAM" id="SignalP"/>
    </source>
</evidence>
<dbReference type="InterPro" id="IPR019492">
    <property type="entry name" value="Cyclo-malto-dextrinase_C"/>
</dbReference>
<dbReference type="InterPro" id="IPR013780">
    <property type="entry name" value="Glyco_hydro_b"/>
</dbReference>
<keyword evidence="3" id="KW-0732">Signal</keyword>
<evidence type="ECO:0000313" key="6">
    <source>
        <dbReference type="Proteomes" id="UP001166021"/>
    </source>
</evidence>
<feature type="chain" id="PRO_5045367764" evidence="3">
    <location>
        <begin position="21"/>
        <end position="618"/>
    </location>
</feature>
<proteinExistence type="predicted"/>